<dbReference type="Proteomes" id="UP001520140">
    <property type="component" value="Unassembled WGS sequence"/>
</dbReference>
<evidence type="ECO:0000313" key="4">
    <source>
        <dbReference type="Proteomes" id="UP001520140"/>
    </source>
</evidence>
<sequence length="177" mass="17980">MFDAPPPPPPQPPRRGRGIPEGGARAGLAALAVVVAIAALGALGWGVRSMLTGDAENVPPIATEASAEQAEQYSVSAPRRSTAAPTTTVARPPAGATPCPPVYGAVGAYASSAAGTTITSCPFAEEVRLAYAGSGAPGQPRRVDAWSPVTRQWYPMDCTVDGVVTCRGGNDAVVHVY</sequence>
<evidence type="ECO:0000256" key="2">
    <source>
        <dbReference type="SAM" id="Phobius"/>
    </source>
</evidence>
<gene>
    <name evidence="3" type="ORF">HQ605_10730</name>
</gene>
<keyword evidence="2" id="KW-0812">Transmembrane</keyword>
<dbReference type="EMBL" id="JABUKG010000010">
    <property type="protein sequence ID" value="MBY6321299.1"/>
    <property type="molecule type" value="Genomic_DNA"/>
</dbReference>
<feature type="compositionally biased region" description="Low complexity" evidence="1">
    <location>
        <begin position="77"/>
        <end position="96"/>
    </location>
</feature>
<dbReference type="RefSeq" id="WP_068103413.1">
    <property type="nucleotide sequence ID" value="NZ_JABUKE010000035.1"/>
</dbReference>
<keyword evidence="2" id="KW-0472">Membrane</keyword>
<feature type="region of interest" description="Disordered" evidence="1">
    <location>
        <begin position="1"/>
        <end position="21"/>
    </location>
</feature>
<keyword evidence="4" id="KW-1185">Reference proteome</keyword>
<protein>
    <recommendedName>
        <fullName evidence="5">Serine/threonine protein kinase</fullName>
    </recommendedName>
</protein>
<organism evidence="3 4">
    <name type="scientific">Rhodococcoides kroppenstedtii</name>
    <dbReference type="NCBI Taxonomy" id="293050"/>
    <lineage>
        <taxon>Bacteria</taxon>
        <taxon>Bacillati</taxon>
        <taxon>Actinomycetota</taxon>
        <taxon>Actinomycetes</taxon>
        <taxon>Mycobacteriales</taxon>
        <taxon>Nocardiaceae</taxon>
        <taxon>Rhodococcoides</taxon>
    </lineage>
</organism>
<feature type="region of interest" description="Disordered" evidence="1">
    <location>
        <begin position="66"/>
        <end position="96"/>
    </location>
</feature>
<evidence type="ECO:0008006" key="5">
    <source>
        <dbReference type="Google" id="ProtNLM"/>
    </source>
</evidence>
<comment type="caution">
    <text evidence="3">The sequence shown here is derived from an EMBL/GenBank/DDBJ whole genome shotgun (WGS) entry which is preliminary data.</text>
</comment>
<keyword evidence="2" id="KW-1133">Transmembrane helix</keyword>
<name>A0ABS7NTF4_9NOCA</name>
<feature type="compositionally biased region" description="Pro residues" evidence="1">
    <location>
        <begin position="1"/>
        <end position="13"/>
    </location>
</feature>
<accession>A0ABS7NTF4</accession>
<evidence type="ECO:0000256" key="1">
    <source>
        <dbReference type="SAM" id="MobiDB-lite"/>
    </source>
</evidence>
<evidence type="ECO:0000313" key="3">
    <source>
        <dbReference type="EMBL" id="MBY6321299.1"/>
    </source>
</evidence>
<feature type="transmembrane region" description="Helical" evidence="2">
    <location>
        <begin position="26"/>
        <end position="47"/>
    </location>
</feature>
<reference evidence="3 4" key="1">
    <citation type="submission" date="2020-06" db="EMBL/GenBank/DDBJ databases">
        <title>Taxonomy, biology and ecology of Rhodococcus bacteria occurring in California pistachio and other woody hosts as revealed by genome sequence analyses.</title>
        <authorList>
            <person name="Gai Y."/>
            <person name="Riely B."/>
        </authorList>
    </citation>
    <scope>NUCLEOTIDE SEQUENCE [LARGE SCALE GENOMIC DNA]</scope>
    <source>
        <strain evidence="3 4">BP-284</strain>
    </source>
</reference>
<proteinExistence type="predicted"/>